<dbReference type="PANTHER" id="PTHR34448">
    <property type="entry name" value="AMINOPEPTIDASE"/>
    <property type="match status" value="1"/>
</dbReference>
<name>A0A1L8D2P1_9THEO</name>
<dbReference type="GO" id="GO:0004177">
    <property type="term" value="F:aminopeptidase activity"/>
    <property type="evidence" value="ECO:0007669"/>
    <property type="project" value="UniProtKB-KW"/>
</dbReference>
<dbReference type="Pfam" id="PF02073">
    <property type="entry name" value="Peptidase_M29"/>
    <property type="match status" value="1"/>
</dbReference>
<evidence type="ECO:0000256" key="4">
    <source>
        <dbReference type="ARBA" id="ARBA00008236"/>
    </source>
</evidence>
<comment type="caution">
    <text evidence="10">The sequence shown here is derived from an EMBL/GenBank/DDBJ whole genome shotgun (WGS) entry which is preliminary data.</text>
</comment>
<evidence type="ECO:0000256" key="5">
    <source>
        <dbReference type="ARBA" id="ARBA00022438"/>
    </source>
</evidence>
<gene>
    <name evidence="10" type="ORF">ciss_12840</name>
</gene>
<dbReference type="GO" id="GO:0008237">
    <property type="term" value="F:metallopeptidase activity"/>
    <property type="evidence" value="ECO:0007669"/>
    <property type="project" value="UniProtKB-KW"/>
</dbReference>
<dbReference type="STRING" id="661089.ciss_12840"/>
<keyword evidence="5 10" id="KW-0031">Aminopeptidase</keyword>
<dbReference type="AlphaFoldDB" id="A0A1L8D2P1"/>
<evidence type="ECO:0000313" key="10">
    <source>
        <dbReference type="EMBL" id="GAV25351.1"/>
    </source>
</evidence>
<dbReference type="InterPro" id="IPR052170">
    <property type="entry name" value="M29_Exopeptidase"/>
</dbReference>
<keyword evidence="11" id="KW-1185">Reference proteome</keyword>
<comment type="similarity">
    <text evidence="4">Belongs to the peptidase M29 family.</text>
</comment>
<evidence type="ECO:0000256" key="7">
    <source>
        <dbReference type="ARBA" id="ARBA00022723"/>
    </source>
</evidence>
<protein>
    <submittedName>
        <fullName evidence="10">Aminopeptidase</fullName>
    </submittedName>
</protein>
<keyword evidence="6" id="KW-0645">Protease</keyword>
<dbReference type="SUPFAM" id="SSF144052">
    <property type="entry name" value="Thermophilic metalloprotease-like"/>
    <property type="match status" value="1"/>
</dbReference>
<dbReference type="InterPro" id="IPR000787">
    <property type="entry name" value="Peptidase_M29"/>
</dbReference>
<proteinExistence type="inferred from homology"/>
<dbReference type="PRINTS" id="PR00919">
    <property type="entry name" value="THERMOPTASE"/>
</dbReference>
<keyword evidence="9" id="KW-0482">Metalloprotease</keyword>
<dbReference type="RefSeq" id="WP_075865512.1">
    <property type="nucleotide sequence ID" value="NZ_BDJL01000038.1"/>
</dbReference>
<dbReference type="EMBL" id="BDJL01000038">
    <property type="protein sequence ID" value="GAV25351.1"/>
    <property type="molecule type" value="Genomic_DNA"/>
</dbReference>
<reference evidence="11" key="1">
    <citation type="submission" date="2016-12" db="EMBL/GenBank/DDBJ databases">
        <title>Draft Genome Sequences od Carboxydothermus pertinax and islandicus, Hydrogenogenic Carboxydotrophic Bacteria.</title>
        <authorList>
            <person name="Fukuyama Y."/>
            <person name="Ohmae K."/>
            <person name="Yoneda Y."/>
            <person name="Yoshida T."/>
            <person name="Sako Y."/>
        </authorList>
    </citation>
    <scope>NUCLEOTIDE SEQUENCE [LARGE SCALE GENOMIC DNA]</scope>
    <source>
        <strain evidence="11">SET</strain>
    </source>
</reference>
<evidence type="ECO:0000256" key="3">
    <source>
        <dbReference type="ARBA" id="ARBA00001947"/>
    </source>
</evidence>
<keyword evidence="8" id="KW-0378">Hydrolase</keyword>
<dbReference type="InterPro" id="IPR035097">
    <property type="entry name" value="M29_N-terminal"/>
</dbReference>
<comment type="cofactor">
    <cofactor evidence="1">
        <name>Co(2+)</name>
        <dbReference type="ChEBI" id="CHEBI:48828"/>
    </cofactor>
</comment>
<evidence type="ECO:0000256" key="8">
    <source>
        <dbReference type="ARBA" id="ARBA00022801"/>
    </source>
</evidence>
<evidence type="ECO:0000313" key="11">
    <source>
        <dbReference type="Proteomes" id="UP000187338"/>
    </source>
</evidence>
<evidence type="ECO:0000256" key="2">
    <source>
        <dbReference type="ARBA" id="ARBA00001946"/>
    </source>
</evidence>
<evidence type="ECO:0000256" key="6">
    <source>
        <dbReference type="ARBA" id="ARBA00022670"/>
    </source>
</evidence>
<evidence type="ECO:0000256" key="9">
    <source>
        <dbReference type="ARBA" id="ARBA00023049"/>
    </source>
</evidence>
<dbReference type="OrthoDB" id="9803993at2"/>
<accession>A0A1L8D2P1</accession>
<dbReference type="GO" id="GO:0046872">
    <property type="term" value="F:metal ion binding"/>
    <property type="evidence" value="ECO:0007669"/>
    <property type="project" value="UniProtKB-KW"/>
</dbReference>
<dbReference type="GO" id="GO:0006508">
    <property type="term" value="P:proteolysis"/>
    <property type="evidence" value="ECO:0007669"/>
    <property type="project" value="UniProtKB-KW"/>
</dbReference>
<sequence>MDPRFLKLAQNLIHYSTALKPGEKILIENIGPELPLTKALVREAYKVGAKPFVLLKNQEILREILLEADEEVIKINREMEKALMEQMDAYIGIRAGDNIAELSDVPEEKMQAYQRDWWQPVHGEVRVPKTKWVVLRYPNASMAQLAGMSSEAFTDFYFDVCNLDYSKMSKAMDALIDLMNRTDKVRITGPGTDITFSIKGIPAVKCDGHRNIPDGEVYTAPVKESVNGVITYNTPSVYQGYTFENVRLVIKDGRIVEATANNTEKLNKILDTDAGARYFGEFAIGVNPYITKPMKDTLFDEKIMGSIHFTPGSSYDEAFNGNKSAVHWDLVLIQTPEYGGGEIYFDGVLIRKDGVFVLPELEGLNPENLK</sequence>
<dbReference type="PANTHER" id="PTHR34448:SF1">
    <property type="entry name" value="BLL6088 PROTEIN"/>
    <property type="match status" value="1"/>
</dbReference>
<dbReference type="Proteomes" id="UP000187338">
    <property type="component" value="Unassembled WGS sequence"/>
</dbReference>
<evidence type="ECO:0000256" key="1">
    <source>
        <dbReference type="ARBA" id="ARBA00001941"/>
    </source>
</evidence>
<dbReference type="Gene3D" id="3.40.1830.10">
    <property type="entry name" value="Thermophilic metalloprotease (M29)"/>
    <property type="match status" value="1"/>
</dbReference>
<comment type="cofactor">
    <cofactor evidence="2">
        <name>Mg(2+)</name>
        <dbReference type="ChEBI" id="CHEBI:18420"/>
    </cofactor>
</comment>
<comment type="cofactor">
    <cofactor evidence="3">
        <name>Zn(2+)</name>
        <dbReference type="ChEBI" id="CHEBI:29105"/>
    </cofactor>
</comment>
<organism evidence="10 11">
    <name type="scientific">Carboxydothermus islandicus</name>
    <dbReference type="NCBI Taxonomy" id="661089"/>
    <lineage>
        <taxon>Bacteria</taxon>
        <taxon>Bacillati</taxon>
        <taxon>Bacillota</taxon>
        <taxon>Clostridia</taxon>
        <taxon>Thermoanaerobacterales</taxon>
        <taxon>Thermoanaerobacteraceae</taxon>
        <taxon>Carboxydothermus</taxon>
    </lineage>
</organism>
<keyword evidence="7" id="KW-0479">Metal-binding</keyword>